<dbReference type="Proteomes" id="UP001213691">
    <property type="component" value="Unassembled WGS sequence"/>
</dbReference>
<evidence type="ECO:0000259" key="1">
    <source>
        <dbReference type="PROSITE" id="PS51186"/>
    </source>
</evidence>
<name>A0ABT5TIL2_9GAMM</name>
<dbReference type="InterPro" id="IPR000182">
    <property type="entry name" value="GNAT_dom"/>
</dbReference>
<dbReference type="Gene3D" id="3.40.630.30">
    <property type="match status" value="1"/>
</dbReference>
<dbReference type="RefSeq" id="WP_238105338.1">
    <property type="nucleotide sequence ID" value="NZ_JAQQPZ010000001.1"/>
</dbReference>
<accession>A0ABT5TIL2</accession>
<dbReference type="InterPro" id="IPR016181">
    <property type="entry name" value="Acyl_CoA_acyltransferase"/>
</dbReference>
<dbReference type="Pfam" id="PF00583">
    <property type="entry name" value="Acetyltransf_1"/>
    <property type="match status" value="1"/>
</dbReference>
<gene>
    <name evidence="2" type="ORF">PQR79_01080</name>
</gene>
<dbReference type="CDD" id="cd04301">
    <property type="entry name" value="NAT_SF"/>
    <property type="match status" value="1"/>
</dbReference>
<evidence type="ECO:0000313" key="3">
    <source>
        <dbReference type="Proteomes" id="UP001213691"/>
    </source>
</evidence>
<evidence type="ECO:0000313" key="2">
    <source>
        <dbReference type="EMBL" id="MDD8057734.1"/>
    </source>
</evidence>
<organism evidence="2 3">
    <name type="scientific">Shewanella metallivivens</name>
    <dbReference type="NCBI Taxonomy" id="2872342"/>
    <lineage>
        <taxon>Bacteria</taxon>
        <taxon>Pseudomonadati</taxon>
        <taxon>Pseudomonadota</taxon>
        <taxon>Gammaproteobacteria</taxon>
        <taxon>Alteromonadales</taxon>
        <taxon>Shewanellaceae</taxon>
        <taxon>Shewanella</taxon>
    </lineage>
</organism>
<dbReference type="EMBL" id="JAQQPZ010000001">
    <property type="protein sequence ID" value="MDD8057734.1"/>
    <property type="molecule type" value="Genomic_DNA"/>
</dbReference>
<dbReference type="SUPFAM" id="SSF55729">
    <property type="entry name" value="Acyl-CoA N-acyltransferases (Nat)"/>
    <property type="match status" value="1"/>
</dbReference>
<feature type="domain" description="N-acetyltransferase" evidence="1">
    <location>
        <begin position="1"/>
        <end position="138"/>
    </location>
</feature>
<comment type="caution">
    <text evidence="2">The sequence shown here is derived from an EMBL/GenBank/DDBJ whole genome shotgun (WGS) entry which is preliminary data.</text>
</comment>
<keyword evidence="3" id="KW-1185">Reference proteome</keyword>
<protein>
    <submittedName>
        <fullName evidence="2">GNAT family N-acetyltransferase</fullName>
    </submittedName>
</protein>
<proteinExistence type="predicted"/>
<dbReference type="PROSITE" id="PS51186">
    <property type="entry name" value="GNAT"/>
    <property type="match status" value="1"/>
</dbReference>
<sequence length="145" mass="16018">MNIEIIDQEANDVVGQLTAGLRQFNVEHLGDEATQPLTIVARNTTGDIVGGVVGRTIYKNLLINLVWIDAHYRGQGLGQKLMQVAQTQAIKRGCLIAQLDTLDFQAPGFYQKLGFIIIGTVPKFPGSPERYFMMKHLSCNETNEG</sequence>
<reference evidence="2 3" key="1">
    <citation type="submission" date="2023-02" db="EMBL/GenBank/DDBJ databases">
        <title>Genome sequence of Shewanella metallivivens ER-Te-42B-Light, sp. nov., enriched from sulfide tube worms (Riftia pachyptila) isolated from Explorer Ridge in the Pacific Ocean.</title>
        <authorList>
            <person name="Maltman C."/>
            <person name="Kuzyk S.B."/>
            <person name="Kyndt J.A."/>
            <person name="Yurkov V."/>
        </authorList>
    </citation>
    <scope>NUCLEOTIDE SEQUENCE [LARGE SCALE GENOMIC DNA]</scope>
    <source>
        <strain evidence="2 3">ER-Te-42B-Light</strain>
    </source>
</reference>